<evidence type="ECO:0000259" key="3">
    <source>
        <dbReference type="Pfam" id="PF01182"/>
    </source>
</evidence>
<sequence>MRIVIVRDYEELSREAARKVKTRLAARPDLKLGLCAGSTPEGLYKELVRLHRDEGLSFKRVQTFNLVEYLGMGPGDPNSLGFFISENLLRHLDIPETNRHVLDGRAENPEKHCRWYEDLIIKAGGIDLQLLGIGRVGHIGFNEPGSSLASRTRIKKLDEQTIQDNSRFFPPGRTAPERGITLGVGTILESEEILLLASSANKAEIVSKAIEGPVTNQVTASILQLHPKVTVILDEAAASCLERKEYYKYAEEQRRRKGE</sequence>
<keyword evidence="2" id="KW-0119">Carbohydrate metabolism</keyword>
<dbReference type="HAMAP" id="MF_01241">
    <property type="entry name" value="GlcN6P_deamin"/>
    <property type="match status" value="1"/>
</dbReference>
<dbReference type="CDD" id="cd01399">
    <property type="entry name" value="GlcN6P_deaminase"/>
    <property type="match status" value="1"/>
</dbReference>
<comment type="similarity">
    <text evidence="2">Belongs to the glucosamine/galactosamine-6-phosphate isomerase family. NagB subfamily.</text>
</comment>
<name>A0A1V5MIH3_UNCT6</name>
<feature type="active site" description="Proton acceptor; for ring-opening step" evidence="2">
    <location>
        <position position="138"/>
    </location>
</feature>
<dbReference type="GO" id="GO:0006046">
    <property type="term" value="P:N-acetylglucosamine catabolic process"/>
    <property type="evidence" value="ECO:0007669"/>
    <property type="project" value="UniProtKB-UniRule"/>
</dbReference>
<dbReference type="Pfam" id="PF01182">
    <property type="entry name" value="Glucosamine_iso"/>
    <property type="match status" value="1"/>
</dbReference>
<comment type="pathway">
    <text evidence="2">Amino-sugar metabolism; N-acetylneuraminate degradation; D-fructose 6-phosphate from N-acetylneuraminate: step 5/5.</text>
</comment>
<evidence type="ECO:0000256" key="1">
    <source>
        <dbReference type="ARBA" id="ARBA00022801"/>
    </source>
</evidence>
<organism evidence="4">
    <name type="scientific">candidate division TA06 bacterium ADurb.Bin417</name>
    <dbReference type="NCBI Taxonomy" id="1852828"/>
    <lineage>
        <taxon>Bacteria</taxon>
        <taxon>Bacteria division TA06</taxon>
    </lineage>
</organism>
<dbReference type="PANTHER" id="PTHR11280">
    <property type="entry name" value="GLUCOSAMINE-6-PHOSPHATE ISOMERASE"/>
    <property type="match status" value="1"/>
</dbReference>
<dbReference type="NCBIfam" id="TIGR00502">
    <property type="entry name" value="nagB"/>
    <property type="match status" value="1"/>
</dbReference>
<feature type="domain" description="Glucosamine/galactosamine-6-phosphate isomerase" evidence="3">
    <location>
        <begin position="11"/>
        <end position="223"/>
    </location>
</feature>
<dbReference type="GO" id="GO:0005975">
    <property type="term" value="P:carbohydrate metabolic process"/>
    <property type="evidence" value="ECO:0007669"/>
    <property type="project" value="InterPro"/>
</dbReference>
<dbReference type="GO" id="GO:0005737">
    <property type="term" value="C:cytoplasm"/>
    <property type="evidence" value="ECO:0007669"/>
    <property type="project" value="TreeGrafter"/>
</dbReference>
<gene>
    <name evidence="4" type="primary">nagB_1</name>
    <name evidence="2" type="synonym">nagB</name>
    <name evidence="4" type="ORF">BWY73_00663</name>
</gene>
<evidence type="ECO:0000313" key="4">
    <source>
        <dbReference type="EMBL" id="OPZ92720.1"/>
    </source>
</evidence>
<dbReference type="PANTHER" id="PTHR11280:SF5">
    <property type="entry name" value="GLUCOSAMINE-6-PHOSPHATE ISOMERASE"/>
    <property type="match status" value="1"/>
</dbReference>
<comment type="caution">
    <text evidence="4">The sequence shown here is derived from an EMBL/GenBank/DDBJ whole genome shotgun (WGS) entry which is preliminary data.</text>
</comment>
<dbReference type="PROSITE" id="PS01161">
    <property type="entry name" value="GLC_GALNAC_ISOMERASE"/>
    <property type="match status" value="1"/>
</dbReference>
<dbReference type="SUPFAM" id="SSF100950">
    <property type="entry name" value="NagB/RpiA/CoA transferase-like"/>
    <property type="match status" value="1"/>
</dbReference>
<dbReference type="GO" id="GO:0042802">
    <property type="term" value="F:identical protein binding"/>
    <property type="evidence" value="ECO:0007669"/>
    <property type="project" value="TreeGrafter"/>
</dbReference>
<reference evidence="4" key="1">
    <citation type="submission" date="2017-02" db="EMBL/GenBank/DDBJ databases">
        <title>Delving into the versatile metabolic prowess of the omnipresent phylum Bacteroidetes.</title>
        <authorList>
            <person name="Nobu M.K."/>
            <person name="Mei R."/>
            <person name="Narihiro T."/>
            <person name="Kuroda K."/>
            <person name="Liu W.-T."/>
        </authorList>
    </citation>
    <scope>NUCLEOTIDE SEQUENCE</scope>
    <source>
        <strain evidence="4">ADurb.Bin417</strain>
    </source>
</reference>
<comment type="catalytic activity">
    <reaction evidence="2">
        <text>alpha-D-glucosamine 6-phosphate + H2O = beta-D-fructose 6-phosphate + NH4(+)</text>
        <dbReference type="Rhea" id="RHEA:12172"/>
        <dbReference type="ChEBI" id="CHEBI:15377"/>
        <dbReference type="ChEBI" id="CHEBI:28938"/>
        <dbReference type="ChEBI" id="CHEBI:57634"/>
        <dbReference type="ChEBI" id="CHEBI:75989"/>
        <dbReference type="EC" id="3.5.99.6"/>
    </reaction>
</comment>
<accession>A0A1V5MIH3</accession>
<evidence type="ECO:0000256" key="2">
    <source>
        <dbReference type="HAMAP-Rule" id="MF_01241"/>
    </source>
</evidence>
<comment type="function">
    <text evidence="2">Catalyzes the reversible isomerization-deamination of glucosamine 6-phosphate (GlcN6P) to form fructose 6-phosphate (Fru6P) and ammonium ion.</text>
</comment>
<dbReference type="AlphaFoldDB" id="A0A1V5MIH3"/>
<comment type="caution">
    <text evidence="2">Lacks conserved residue(s) required for the propagation of feature annotation.</text>
</comment>
<dbReference type="GO" id="GO:0006043">
    <property type="term" value="P:glucosamine catabolic process"/>
    <property type="evidence" value="ECO:0007669"/>
    <property type="project" value="TreeGrafter"/>
</dbReference>
<proteinExistence type="inferred from homology"/>
<feature type="active site" description="For ring-opening step" evidence="2">
    <location>
        <position position="143"/>
    </location>
</feature>
<dbReference type="GO" id="GO:0019262">
    <property type="term" value="P:N-acetylneuraminate catabolic process"/>
    <property type="evidence" value="ECO:0007669"/>
    <property type="project" value="UniProtKB-UniRule"/>
</dbReference>
<dbReference type="InterPro" id="IPR004547">
    <property type="entry name" value="Glucosamine6P_isomerase"/>
</dbReference>
<keyword evidence="1 2" id="KW-0378">Hydrolase</keyword>
<protein>
    <recommendedName>
        <fullName evidence="2">Glucosamine-6-phosphate deaminase</fullName>
        <ecNumber evidence="2">3.5.99.6</ecNumber>
    </recommendedName>
    <alternativeName>
        <fullName evidence="2">GlcN6P deaminase</fullName>
        <shortName evidence="2">GNPDA</shortName>
    </alternativeName>
    <alternativeName>
        <fullName evidence="2">Glucosamine-6-phosphate isomerase</fullName>
    </alternativeName>
</protein>
<dbReference type="InterPro" id="IPR037171">
    <property type="entry name" value="NagB/RpiA_transferase-like"/>
</dbReference>
<dbReference type="InterPro" id="IPR018321">
    <property type="entry name" value="Glucosamine6P_isomerase_CS"/>
</dbReference>
<dbReference type="InterPro" id="IPR006148">
    <property type="entry name" value="Glc/Gal-6P_isomerase"/>
</dbReference>
<dbReference type="EC" id="3.5.99.6" evidence="2"/>
<dbReference type="Proteomes" id="UP000485484">
    <property type="component" value="Unassembled WGS sequence"/>
</dbReference>
<dbReference type="GO" id="GO:0004342">
    <property type="term" value="F:glucosamine-6-phosphate deaminase activity"/>
    <property type="evidence" value="ECO:0007669"/>
    <property type="project" value="UniProtKB-UniRule"/>
</dbReference>
<dbReference type="UniPathway" id="UPA00629">
    <property type="reaction ID" value="UER00684"/>
</dbReference>
<dbReference type="EMBL" id="MWAK01000073">
    <property type="protein sequence ID" value="OPZ92720.1"/>
    <property type="molecule type" value="Genomic_DNA"/>
</dbReference>
<dbReference type="Gene3D" id="3.40.50.1360">
    <property type="match status" value="1"/>
</dbReference>